<feature type="region of interest" description="Disordered" evidence="2">
    <location>
        <begin position="1"/>
        <end position="32"/>
    </location>
</feature>
<protein>
    <recommendedName>
        <fullName evidence="6">Spermine/spermidine synthase</fullName>
    </recommendedName>
</protein>
<feature type="transmembrane region" description="Helical" evidence="3">
    <location>
        <begin position="109"/>
        <end position="127"/>
    </location>
</feature>
<feature type="transmembrane region" description="Helical" evidence="3">
    <location>
        <begin position="82"/>
        <end position="102"/>
    </location>
</feature>
<dbReference type="GO" id="GO:0010487">
    <property type="term" value="F:thermospermine synthase activity"/>
    <property type="evidence" value="ECO:0007669"/>
    <property type="project" value="TreeGrafter"/>
</dbReference>
<evidence type="ECO:0000256" key="2">
    <source>
        <dbReference type="SAM" id="MobiDB-lite"/>
    </source>
</evidence>
<dbReference type="PANTHER" id="PTHR43317">
    <property type="entry name" value="THERMOSPERMINE SYNTHASE ACAULIS5"/>
    <property type="match status" value="1"/>
</dbReference>
<evidence type="ECO:0000256" key="3">
    <source>
        <dbReference type="SAM" id="Phobius"/>
    </source>
</evidence>
<sequence>MAKRPRKNAQVATTLSSAPQAPSPDVTVANTTSQQPTSRRMFSLILDASVRRAFYLVLLAALYAPLSQLILAPVYGSIPSTVYHKYGLVVAGMLSFAIKGYVPIWLDKYFAAFVFWIPVGHFALFQFSSTLGNPTGPLIVECVTLYPLVTTSIYLATKQLQSLDLSFLDNNIAEAGPPMLNYFLFTVFERMFRAILPTWMGMNKLFTRVGLQMLIATTYTTIVPQSVFWPAFPALVFNALANVHAPLQKTTELLNNTLHLSDYALIDRHESLTGYISVLQNNKDNFRVMRCDHSLLGGEWILPPNTKRRVAEPVYAVFTMLEAVRLVDRKKPTEQERALNIGLGVGTAPSALLAHGVSTTIIELDPTVHRFAVNYFGLPQNHTAYIGDAINVVETRKAEQQAYYDYIIHDVFTGGAEPVDLFTFEFLSSLSEMLKPDGVIAINYAGDLRMPSTSLIYRTINKVFPTCRVFREDEQISEGDTVVDNQDDFTNMVFFCRKNTIPVEFRKPVEADFLGSKSRKAYMVPKHEVPAARFVRAGDLLTRANTKVLEKLHVASAIGHWQLMRKVMPATIWENW</sequence>
<dbReference type="Pfam" id="PF01564">
    <property type="entry name" value="Spermine_synth"/>
    <property type="match status" value="1"/>
</dbReference>
<dbReference type="FunFam" id="3.40.50.150:FF:000288">
    <property type="entry name" value="Spermine/spermidine synthase, putative"/>
    <property type="match status" value="1"/>
</dbReference>
<gene>
    <name evidence="4" type="ORF">LTR05_006968</name>
</gene>
<feature type="compositionally biased region" description="Polar residues" evidence="2">
    <location>
        <begin position="10"/>
        <end position="20"/>
    </location>
</feature>
<keyword evidence="1" id="KW-0620">Polyamine biosynthesis</keyword>
<evidence type="ECO:0000256" key="1">
    <source>
        <dbReference type="ARBA" id="ARBA00023115"/>
    </source>
</evidence>
<dbReference type="Gene3D" id="3.40.50.150">
    <property type="entry name" value="Vaccinia Virus protein VP39"/>
    <property type="match status" value="1"/>
</dbReference>
<keyword evidence="3" id="KW-1133">Transmembrane helix</keyword>
<name>A0AAN7SW26_9EURO</name>
<dbReference type="AlphaFoldDB" id="A0AAN7SW26"/>
<keyword evidence="3" id="KW-0812">Transmembrane</keyword>
<reference evidence="4 5" key="1">
    <citation type="submission" date="2023-08" db="EMBL/GenBank/DDBJ databases">
        <title>Black Yeasts Isolated from many extreme environments.</title>
        <authorList>
            <person name="Coleine C."/>
            <person name="Stajich J.E."/>
            <person name="Selbmann L."/>
        </authorList>
    </citation>
    <scope>NUCLEOTIDE SEQUENCE [LARGE SCALE GENOMIC DNA]</scope>
    <source>
        <strain evidence="4 5">CCFEE 5910</strain>
    </source>
</reference>
<keyword evidence="3" id="KW-0472">Membrane</keyword>
<dbReference type="NCBIfam" id="NF037959">
    <property type="entry name" value="MFS_SpdSyn"/>
    <property type="match status" value="1"/>
</dbReference>
<dbReference type="GO" id="GO:0006596">
    <property type="term" value="P:polyamine biosynthetic process"/>
    <property type="evidence" value="ECO:0007669"/>
    <property type="project" value="UniProtKB-KW"/>
</dbReference>
<dbReference type="SUPFAM" id="SSF53335">
    <property type="entry name" value="S-adenosyl-L-methionine-dependent methyltransferases"/>
    <property type="match status" value="1"/>
</dbReference>
<accession>A0AAN7SW26</accession>
<dbReference type="PANTHER" id="PTHR43317:SF1">
    <property type="entry name" value="THERMOSPERMINE SYNTHASE ACAULIS5"/>
    <property type="match status" value="1"/>
</dbReference>
<dbReference type="InterPro" id="IPR029063">
    <property type="entry name" value="SAM-dependent_MTases_sf"/>
</dbReference>
<evidence type="ECO:0000313" key="5">
    <source>
        <dbReference type="Proteomes" id="UP001309876"/>
    </source>
</evidence>
<dbReference type="Proteomes" id="UP001309876">
    <property type="component" value="Unassembled WGS sequence"/>
</dbReference>
<comment type="caution">
    <text evidence="4">The sequence shown here is derived from an EMBL/GenBank/DDBJ whole genome shotgun (WGS) entry which is preliminary data.</text>
</comment>
<proteinExistence type="predicted"/>
<keyword evidence="5" id="KW-1185">Reference proteome</keyword>
<dbReference type="EMBL" id="JAVRRJ010000007">
    <property type="protein sequence ID" value="KAK5083086.1"/>
    <property type="molecule type" value="Genomic_DNA"/>
</dbReference>
<feature type="transmembrane region" description="Helical" evidence="3">
    <location>
        <begin position="53"/>
        <end position="76"/>
    </location>
</feature>
<organism evidence="4 5">
    <name type="scientific">Lithohypha guttulata</name>
    <dbReference type="NCBI Taxonomy" id="1690604"/>
    <lineage>
        <taxon>Eukaryota</taxon>
        <taxon>Fungi</taxon>
        <taxon>Dikarya</taxon>
        <taxon>Ascomycota</taxon>
        <taxon>Pezizomycotina</taxon>
        <taxon>Eurotiomycetes</taxon>
        <taxon>Chaetothyriomycetidae</taxon>
        <taxon>Chaetothyriales</taxon>
        <taxon>Trichomeriaceae</taxon>
        <taxon>Lithohypha</taxon>
    </lineage>
</organism>
<evidence type="ECO:0000313" key="4">
    <source>
        <dbReference type="EMBL" id="KAK5083086.1"/>
    </source>
</evidence>
<evidence type="ECO:0008006" key="6">
    <source>
        <dbReference type="Google" id="ProtNLM"/>
    </source>
</evidence>